<dbReference type="EMBL" id="CP038254">
    <property type="protein sequence ID" value="QBR84786.1"/>
    <property type="molecule type" value="Genomic_DNA"/>
</dbReference>
<accession>A0AAX1EI08</accession>
<dbReference type="Proteomes" id="UP000295517">
    <property type="component" value="Chromosome"/>
</dbReference>
<protein>
    <submittedName>
        <fullName evidence="1">Uncharacterized protein</fullName>
    </submittedName>
</protein>
<name>A0AAX1EI08_9GAMM</name>
<dbReference type="RefSeq" id="WP_135060966.1">
    <property type="nucleotide sequence ID" value="NZ_CP038254.1"/>
</dbReference>
<gene>
    <name evidence="1" type="ORF">E3983_10725</name>
</gene>
<dbReference type="AlphaFoldDB" id="A0AAX1EI08"/>
<evidence type="ECO:0000313" key="1">
    <source>
        <dbReference type="EMBL" id="QBR84786.1"/>
    </source>
</evidence>
<reference evidence="1 2" key="1">
    <citation type="submission" date="2019-03" db="EMBL/GenBank/DDBJ databases">
        <title>Diverse conjugative elements silence natural transformation in Legionella species.</title>
        <authorList>
            <person name="Durieux I."/>
            <person name="Ginevra C."/>
            <person name="Attaiech L."/>
            <person name="Picq K."/>
            <person name="Juan P.A."/>
            <person name="Jarraud S."/>
            <person name="Charpentier X."/>
        </authorList>
    </citation>
    <scope>NUCLEOTIDE SEQUENCE [LARGE SCALE GENOMIC DNA]</scope>
    <source>
        <strain evidence="1 2">HL-0427-4011</strain>
    </source>
</reference>
<organism evidence="1 2">
    <name type="scientific">Legionella israelensis</name>
    <dbReference type="NCBI Taxonomy" id="454"/>
    <lineage>
        <taxon>Bacteria</taxon>
        <taxon>Pseudomonadati</taxon>
        <taxon>Pseudomonadota</taxon>
        <taxon>Gammaproteobacteria</taxon>
        <taxon>Legionellales</taxon>
        <taxon>Legionellaceae</taxon>
        <taxon>Legionella</taxon>
    </lineage>
</organism>
<proteinExistence type="predicted"/>
<sequence>MVSKLKNGDIIITQDSPVDPKMSQEEALEHLNRVADHGMVYNDGPKGPSVYHSFFGSKTQGVGRHPLSLFGKVELGTHCILRFKDEKIASVIGAAVDSFNRELSREQLNQRPKNEDGVIQLTTPFANFHERQQDDPERVALHELFRAFRAHMRSTDGQPLSKNKGVSCSNLVSYAVKIAIIERLFPQEVPLSLQLFYTIEYPLKQVDSNIKKLSEIELSFFEAFDAKFREELKDCKEISDIEKEELYKFLCLPVKGHSIGEFCSHLKEFPNLFAKEGYLVMQEEVNHDGEKTLTPGILNPEELQAVSEYYKGIDKKPIEEVAVKVLAELGLTEEPRSGDRSLDNHL</sequence>
<evidence type="ECO:0000313" key="2">
    <source>
        <dbReference type="Proteomes" id="UP000295517"/>
    </source>
</evidence>